<gene>
    <name evidence="1" type="ORF">PHY01_14630</name>
</gene>
<proteinExistence type="predicted"/>
<comment type="caution">
    <text evidence="1">The sequence shown here is derived from an EMBL/GenBank/DDBJ whole genome shotgun (WGS) entry which is preliminary data.</text>
</comment>
<accession>A0A4Y3WM86</accession>
<organism evidence="1 2">
    <name type="scientific">Pseudonocardia hydrocarbonoxydans</name>
    <dbReference type="NCBI Taxonomy" id="76726"/>
    <lineage>
        <taxon>Bacteria</taxon>
        <taxon>Bacillati</taxon>
        <taxon>Actinomycetota</taxon>
        <taxon>Actinomycetes</taxon>
        <taxon>Pseudonocardiales</taxon>
        <taxon>Pseudonocardiaceae</taxon>
        <taxon>Pseudonocardia</taxon>
    </lineage>
</organism>
<dbReference type="OrthoDB" id="4870610at2"/>
<protein>
    <recommendedName>
        <fullName evidence="3">DUF559 domain-containing protein</fullName>
    </recommendedName>
</protein>
<dbReference type="Proteomes" id="UP000320338">
    <property type="component" value="Unassembled WGS sequence"/>
</dbReference>
<evidence type="ECO:0000313" key="1">
    <source>
        <dbReference type="EMBL" id="GEC19180.1"/>
    </source>
</evidence>
<evidence type="ECO:0000313" key="2">
    <source>
        <dbReference type="Proteomes" id="UP000320338"/>
    </source>
</evidence>
<dbReference type="EMBL" id="BJNG01000014">
    <property type="protein sequence ID" value="GEC19180.1"/>
    <property type="molecule type" value="Genomic_DNA"/>
</dbReference>
<reference evidence="1 2" key="1">
    <citation type="submission" date="2019-06" db="EMBL/GenBank/DDBJ databases">
        <title>Whole genome shotgun sequence of Pseudonocardia hydrocarbonoxydans NBRC 14498.</title>
        <authorList>
            <person name="Hosoyama A."/>
            <person name="Uohara A."/>
            <person name="Ohji S."/>
            <person name="Ichikawa N."/>
        </authorList>
    </citation>
    <scope>NUCLEOTIDE SEQUENCE [LARGE SCALE GENOMIC DNA]</scope>
    <source>
        <strain evidence="1 2">NBRC 14498</strain>
    </source>
</reference>
<dbReference type="AlphaFoldDB" id="A0A4Y3WM86"/>
<dbReference type="RefSeq" id="WP_141277766.1">
    <property type="nucleotide sequence ID" value="NZ_BAAARZ010000032.1"/>
</dbReference>
<name>A0A4Y3WM86_9PSEU</name>
<evidence type="ECO:0008006" key="3">
    <source>
        <dbReference type="Google" id="ProtNLM"/>
    </source>
</evidence>
<sequence length="329" mass="35533">MGSTLTLTARRTERLRGLFPDGVATARQLVAAGIPERTVYNRCRGGGPWRRLLPAVILLGTGEPTLAQLVRAALLFGGPDAQLTGVEACRRHGLRRGPARTPVHPGRPTIAVLVPDSRQLRSTGFVEVARTSRMPRPEVRNGIPLTPIVRACADAVRSLESAAEMTELMSDAVQRGLCTVPALAAELAEGSRRLTATPAEVLRDVADGVRSAAERDAKRLWARSGLPEPWWNAPVYGPDGTFLGRVDCWLDDVAMAWEIESSEWHLSPADHDHTVDRAASFVAAGVVYLASKPKKIIRDGPAVLKVLRGAYAQAAARPRPAVRALDPRQ</sequence>
<keyword evidence="2" id="KW-1185">Reference proteome</keyword>